<gene>
    <name evidence="4" type="ORF">DFR38_11751</name>
</gene>
<dbReference type="GO" id="GO:0016747">
    <property type="term" value="F:acyltransferase activity, transferring groups other than amino-acyl groups"/>
    <property type="evidence" value="ECO:0007669"/>
    <property type="project" value="InterPro"/>
</dbReference>
<dbReference type="Gene3D" id="3.40.630.30">
    <property type="match status" value="1"/>
</dbReference>
<evidence type="ECO:0000256" key="2">
    <source>
        <dbReference type="ARBA" id="ARBA00023315"/>
    </source>
</evidence>
<feature type="domain" description="N-acetyltransferase" evidence="3">
    <location>
        <begin position="4"/>
        <end position="161"/>
    </location>
</feature>
<dbReference type="OrthoDB" id="9799092at2"/>
<protein>
    <submittedName>
        <fullName evidence="4">Putative acetyltransferase</fullName>
    </submittedName>
</protein>
<dbReference type="InterPro" id="IPR000182">
    <property type="entry name" value="GNAT_dom"/>
</dbReference>
<evidence type="ECO:0000259" key="3">
    <source>
        <dbReference type="PROSITE" id="PS51186"/>
    </source>
</evidence>
<keyword evidence="1 4" id="KW-0808">Transferase</keyword>
<proteinExistence type="predicted"/>
<name>A0A318JGL6_9NEIS</name>
<keyword evidence="2" id="KW-0012">Acyltransferase</keyword>
<dbReference type="SUPFAM" id="SSF55729">
    <property type="entry name" value="Acyl-CoA N-acyltransferases (Nat)"/>
    <property type="match status" value="1"/>
</dbReference>
<organism evidence="4 5">
    <name type="scientific">Aquitalea magnusonii</name>
    <dbReference type="NCBI Taxonomy" id="332411"/>
    <lineage>
        <taxon>Bacteria</taxon>
        <taxon>Pseudomonadati</taxon>
        <taxon>Pseudomonadota</taxon>
        <taxon>Betaproteobacteria</taxon>
        <taxon>Neisseriales</taxon>
        <taxon>Chromobacteriaceae</taxon>
        <taxon>Aquitalea</taxon>
    </lineage>
</organism>
<reference evidence="4 5" key="1">
    <citation type="submission" date="2018-05" db="EMBL/GenBank/DDBJ databases">
        <title>Genomic Encyclopedia of Type Strains, Phase IV (KMG-IV): sequencing the most valuable type-strain genomes for metagenomic binning, comparative biology and taxonomic classification.</title>
        <authorList>
            <person name="Goeker M."/>
        </authorList>
    </citation>
    <scope>NUCLEOTIDE SEQUENCE [LARGE SCALE GENOMIC DNA]</scope>
    <source>
        <strain evidence="4 5">DSM 25134</strain>
    </source>
</reference>
<dbReference type="PROSITE" id="PS51186">
    <property type="entry name" value="GNAT"/>
    <property type="match status" value="1"/>
</dbReference>
<accession>A0A318JGL6</accession>
<dbReference type="EMBL" id="QJKC01000017">
    <property type="protein sequence ID" value="PXX42844.1"/>
    <property type="molecule type" value="Genomic_DNA"/>
</dbReference>
<dbReference type="Pfam" id="PF00583">
    <property type="entry name" value="Acetyltransf_1"/>
    <property type="match status" value="1"/>
</dbReference>
<dbReference type="CDD" id="cd04301">
    <property type="entry name" value="NAT_SF"/>
    <property type="match status" value="1"/>
</dbReference>
<dbReference type="InterPro" id="IPR016181">
    <property type="entry name" value="Acyl_CoA_acyltransferase"/>
</dbReference>
<dbReference type="PANTHER" id="PTHR43877">
    <property type="entry name" value="AMINOALKYLPHOSPHONATE N-ACETYLTRANSFERASE-RELATED-RELATED"/>
    <property type="match status" value="1"/>
</dbReference>
<evidence type="ECO:0000256" key="1">
    <source>
        <dbReference type="ARBA" id="ARBA00022679"/>
    </source>
</evidence>
<dbReference type="InterPro" id="IPR050832">
    <property type="entry name" value="Bact_Acetyltransf"/>
</dbReference>
<comment type="caution">
    <text evidence="4">The sequence shown here is derived from an EMBL/GenBank/DDBJ whole genome shotgun (WGS) entry which is preliminary data.</text>
</comment>
<keyword evidence="5" id="KW-1185">Reference proteome</keyword>
<dbReference type="AlphaFoldDB" id="A0A318JGL6"/>
<sequence length="172" mass="18968">MSRYHIRKPGPADAAALRALMSDPLCYGNTLQLPYPSLQLWQQRLAGSDPLHHALLLETAAGQVIAHGSLWRESAPRLAHGAHLGMAVQREWQGQGVGRALLQAMLDLADNWLGLHRVELTVFEDNAAALALYHKCGFVEEARLRAYALRNGRYEDVLKMARLRASSPAAQA</sequence>
<dbReference type="Proteomes" id="UP000248395">
    <property type="component" value="Unassembled WGS sequence"/>
</dbReference>
<evidence type="ECO:0000313" key="5">
    <source>
        <dbReference type="Proteomes" id="UP000248395"/>
    </source>
</evidence>
<evidence type="ECO:0000313" key="4">
    <source>
        <dbReference type="EMBL" id="PXX42844.1"/>
    </source>
</evidence>
<dbReference type="RefSeq" id="WP_059285536.1">
    <property type="nucleotide sequence ID" value="NZ_LNQU01000030.1"/>
</dbReference>